<proteinExistence type="predicted"/>
<evidence type="ECO:0008006" key="4">
    <source>
        <dbReference type="Google" id="ProtNLM"/>
    </source>
</evidence>
<feature type="compositionally biased region" description="Basic and acidic residues" evidence="1">
    <location>
        <begin position="263"/>
        <end position="273"/>
    </location>
</feature>
<feature type="compositionally biased region" description="Acidic residues" evidence="1">
    <location>
        <begin position="274"/>
        <end position="286"/>
    </location>
</feature>
<gene>
    <name evidence="2" type="ORF">UCDDS831_g09342</name>
</gene>
<dbReference type="Proteomes" id="UP000034182">
    <property type="component" value="Unassembled WGS sequence"/>
</dbReference>
<reference evidence="2 3" key="2">
    <citation type="submission" date="2015-05" db="EMBL/GenBank/DDBJ databases">
        <title>Distinctive expansion of gene families associated with plant cell wall degradation and secondary metabolism in the genomes of grapevine trunk pathogens.</title>
        <authorList>
            <person name="Lawrence D.P."/>
            <person name="Travadon R."/>
            <person name="Rolshausen P.E."/>
            <person name="Baumgartner K."/>
        </authorList>
    </citation>
    <scope>NUCLEOTIDE SEQUENCE [LARGE SCALE GENOMIC DNA]</scope>
    <source>
        <strain evidence="2">DS831</strain>
    </source>
</reference>
<protein>
    <recommendedName>
        <fullName evidence="4">PH domain-containing protein</fullName>
    </recommendedName>
</protein>
<evidence type="ECO:0000313" key="3">
    <source>
        <dbReference type="Proteomes" id="UP000034182"/>
    </source>
</evidence>
<evidence type="ECO:0000313" key="2">
    <source>
        <dbReference type="EMBL" id="KKY13083.1"/>
    </source>
</evidence>
<dbReference type="AlphaFoldDB" id="A0A0G2FM95"/>
<comment type="caution">
    <text evidence="2">The sequence shown here is derived from an EMBL/GenBank/DDBJ whole genome shotgun (WGS) entry which is preliminary data.</text>
</comment>
<name>A0A0G2FM95_9PEZI</name>
<evidence type="ECO:0000256" key="1">
    <source>
        <dbReference type="SAM" id="MobiDB-lite"/>
    </source>
</evidence>
<organism evidence="2 3">
    <name type="scientific">Diplodia seriata</name>
    <dbReference type="NCBI Taxonomy" id="420778"/>
    <lineage>
        <taxon>Eukaryota</taxon>
        <taxon>Fungi</taxon>
        <taxon>Dikarya</taxon>
        <taxon>Ascomycota</taxon>
        <taxon>Pezizomycotina</taxon>
        <taxon>Dothideomycetes</taxon>
        <taxon>Dothideomycetes incertae sedis</taxon>
        <taxon>Botryosphaeriales</taxon>
        <taxon>Botryosphaeriaceae</taxon>
        <taxon>Diplodia</taxon>
    </lineage>
</organism>
<dbReference type="EMBL" id="LAQI01000434">
    <property type="protein sequence ID" value="KKY13083.1"/>
    <property type="molecule type" value="Genomic_DNA"/>
</dbReference>
<reference evidence="2 3" key="1">
    <citation type="submission" date="2015-03" db="EMBL/GenBank/DDBJ databases">
        <authorList>
            <person name="Morales-Cruz A."/>
            <person name="Amrine K.C."/>
            <person name="Cantu D."/>
        </authorList>
    </citation>
    <scope>NUCLEOTIDE SEQUENCE [LARGE SCALE GENOMIC DNA]</scope>
    <source>
        <strain evidence="2">DS831</strain>
    </source>
</reference>
<feature type="region of interest" description="Disordered" evidence="1">
    <location>
        <begin position="237"/>
        <end position="324"/>
    </location>
</feature>
<accession>A0A0G2FM95</accession>
<sequence>MVDPITVTYSVVNITTCVLTTAKSLSDLRDKYLNADRTITALCAESSSISASLSQIQGLLLRDGTAHALDSHFAHRPELRDTFDTALTGCTIVYACLEDEIQRLAAGARDADAMTWKVRCRFIWREDTMRDLLSQLRGQQLALNLLVQMLQLESLQELKQLVRDNNQMMSRVAQRSRSLRDTHPRVSSRVAESVFSSQRESVMSRVPSMAASTIDQTEFDFDDAVVNSRAYRRALAAAQQRPAKSRTVSEPVESVADPDPDVETLKIGDRKPETDEDGRDSEEDVNEKDIEKSFTPAEAKQTEPAVLAESPDLSERKGSHPHTASAIRAHCEGTTTGSNNGEEDYAAFARFVETFAKTHSLDDLLAQPVRRLDALVQMATRLVQTSSLSPSDPADNKMETDPLLTDTLSPATLARLEVLHRECLAALATEQHAADLQELHRRVSAMGGGGVAGMLKCLDDERRLPLPVRDIECSISGSLKKPAKAGVMDDLPRGTELYPFFVQAEGTVHLLAASTEGERREWMDAVQSVRGGG</sequence>